<proteinExistence type="predicted"/>
<dbReference type="AlphaFoldDB" id="A0A1J7IT88"/>
<dbReference type="InParanoid" id="A0A1J7IT88"/>
<accession>A0A1J7IT88</accession>
<evidence type="ECO:0000313" key="1">
    <source>
        <dbReference type="EMBL" id="OIW24313.1"/>
    </source>
</evidence>
<dbReference type="EMBL" id="KV875104">
    <property type="protein sequence ID" value="OIW24313.1"/>
    <property type="molecule type" value="Genomic_DNA"/>
</dbReference>
<name>A0A1J7IT88_9PEZI</name>
<gene>
    <name evidence="1" type="ORF">CONLIGDRAFT_685931</name>
</gene>
<sequence length="124" mass="13385">MATLSHRLLRLSLPGSPHTAPSPVAAPPLTNSFPPVGVVTEQEVLSVVGEFARRDRWVGGILTFPNVVRKASIAHFHCIMEDRELVDGLALIQQVINSPGGPARMEKVKTRSVIAESATACRRP</sequence>
<evidence type="ECO:0000313" key="2">
    <source>
        <dbReference type="Proteomes" id="UP000182658"/>
    </source>
</evidence>
<keyword evidence="2" id="KW-1185">Reference proteome</keyword>
<reference evidence="1 2" key="1">
    <citation type="submission" date="2016-10" db="EMBL/GenBank/DDBJ databases">
        <title>Draft genome sequence of Coniochaeta ligniaria NRRL30616, a lignocellulolytic fungus for bioabatement of inhibitors in plant biomass hydrolysates.</title>
        <authorList>
            <consortium name="DOE Joint Genome Institute"/>
            <person name="Jimenez D.J."/>
            <person name="Hector R.E."/>
            <person name="Riley R."/>
            <person name="Sun H."/>
            <person name="Grigoriev I.V."/>
            <person name="Van Elsas J.D."/>
            <person name="Nichols N.N."/>
        </authorList>
    </citation>
    <scope>NUCLEOTIDE SEQUENCE [LARGE SCALE GENOMIC DNA]</scope>
    <source>
        <strain evidence="1 2">NRRL 30616</strain>
    </source>
</reference>
<protein>
    <submittedName>
        <fullName evidence="1">Uncharacterized protein</fullName>
    </submittedName>
</protein>
<dbReference type="Proteomes" id="UP000182658">
    <property type="component" value="Unassembled WGS sequence"/>
</dbReference>
<organism evidence="1 2">
    <name type="scientific">Coniochaeta ligniaria NRRL 30616</name>
    <dbReference type="NCBI Taxonomy" id="1408157"/>
    <lineage>
        <taxon>Eukaryota</taxon>
        <taxon>Fungi</taxon>
        <taxon>Dikarya</taxon>
        <taxon>Ascomycota</taxon>
        <taxon>Pezizomycotina</taxon>
        <taxon>Sordariomycetes</taxon>
        <taxon>Sordariomycetidae</taxon>
        <taxon>Coniochaetales</taxon>
        <taxon>Coniochaetaceae</taxon>
        <taxon>Coniochaeta</taxon>
    </lineage>
</organism>